<organism evidence="6 7">
    <name type="scientific">Nonomuraea corallina</name>
    <dbReference type="NCBI Taxonomy" id="2989783"/>
    <lineage>
        <taxon>Bacteria</taxon>
        <taxon>Bacillati</taxon>
        <taxon>Actinomycetota</taxon>
        <taxon>Actinomycetes</taxon>
        <taxon>Streptosporangiales</taxon>
        <taxon>Streptosporangiaceae</taxon>
        <taxon>Nonomuraea</taxon>
    </lineage>
</organism>
<feature type="transmembrane region" description="Helical" evidence="4">
    <location>
        <begin position="41"/>
        <end position="60"/>
    </location>
</feature>
<evidence type="ECO:0000313" key="7">
    <source>
        <dbReference type="Proteomes" id="UP001144036"/>
    </source>
</evidence>
<dbReference type="GO" id="GO:0016301">
    <property type="term" value="F:kinase activity"/>
    <property type="evidence" value="ECO:0007669"/>
    <property type="project" value="UniProtKB-KW"/>
</dbReference>
<dbReference type="PANTHER" id="PTHR24421:SF63">
    <property type="entry name" value="SENSOR HISTIDINE KINASE DESK"/>
    <property type="match status" value="1"/>
</dbReference>
<evidence type="ECO:0000313" key="6">
    <source>
        <dbReference type="EMBL" id="MDA0635569.1"/>
    </source>
</evidence>
<dbReference type="EMBL" id="JAPNNL010000074">
    <property type="protein sequence ID" value="MDA0635569.1"/>
    <property type="molecule type" value="Genomic_DNA"/>
</dbReference>
<keyword evidence="4" id="KW-0812">Transmembrane</keyword>
<dbReference type="PANTHER" id="PTHR24421">
    <property type="entry name" value="NITRATE/NITRITE SENSOR PROTEIN NARX-RELATED"/>
    <property type="match status" value="1"/>
</dbReference>
<dbReference type="SUPFAM" id="SSF55874">
    <property type="entry name" value="ATPase domain of HSP90 chaperone/DNA topoisomerase II/histidine kinase"/>
    <property type="match status" value="1"/>
</dbReference>
<dbReference type="InterPro" id="IPR050482">
    <property type="entry name" value="Sensor_HK_TwoCompSys"/>
</dbReference>
<name>A0ABT4SEH8_9ACTN</name>
<dbReference type="InterPro" id="IPR011712">
    <property type="entry name" value="Sig_transdc_His_kin_sub3_dim/P"/>
</dbReference>
<keyword evidence="2 6" id="KW-0418">Kinase</keyword>
<keyword evidence="4" id="KW-0472">Membrane</keyword>
<feature type="transmembrane region" description="Helical" evidence="4">
    <location>
        <begin position="12"/>
        <end position="35"/>
    </location>
</feature>
<evidence type="ECO:0000256" key="3">
    <source>
        <dbReference type="ARBA" id="ARBA00023012"/>
    </source>
</evidence>
<sequence length="390" mass="42031">MDAIERARRRTWWMLALFGPFVWLFVGVRLVLSAVRGDPLPWARTAVALVLLAGFTWLYLRICTAVVEHRYPTREVVGAGGLVVAAAAVGGADPASFGMALVAWLSVASLGVPAWAAVLMAVGTAGAGVALGHLNYLIDPDLLVTGDWSEGRTLLFLGVTYGLVCAAFPPANRMWMWMLELTIQAHQGREAHTRLALAEERLRFSRDLHDLVGHRLSTIAVKAGLAVRLSDADADAARAQMAEVNDLTRQALRELRQAVRGYRELDLTAELNSVKDVLEAAGIDCRCHLPYRDLPGDVAPVFAYVIREAVTNVLKHSAATYCDILVRFTDDRAELRVRNDGAGPRDGGDPGSGLPGLRERVAALDGELTAGPVGDGEFLLTAVVSLPVRG</sequence>
<evidence type="ECO:0000256" key="2">
    <source>
        <dbReference type="ARBA" id="ARBA00022777"/>
    </source>
</evidence>
<comment type="caution">
    <text evidence="6">The sequence shown here is derived from an EMBL/GenBank/DDBJ whole genome shotgun (WGS) entry which is preliminary data.</text>
</comment>
<dbReference type="Gene3D" id="3.30.565.10">
    <property type="entry name" value="Histidine kinase-like ATPase, C-terminal domain"/>
    <property type="match status" value="1"/>
</dbReference>
<keyword evidence="1" id="KW-0808">Transferase</keyword>
<feature type="domain" description="Signal transduction histidine kinase subgroup 3 dimerisation and phosphoacceptor" evidence="5">
    <location>
        <begin position="200"/>
        <end position="266"/>
    </location>
</feature>
<feature type="transmembrane region" description="Helical" evidence="4">
    <location>
        <begin position="101"/>
        <end position="134"/>
    </location>
</feature>
<evidence type="ECO:0000256" key="4">
    <source>
        <dbReference type="SAM" id="Phobius"/>
    </source>
</evidence>
<dbReference type="Proteomes" id="UP001144036">
    <property type="component" value="Unassembled WGS sequence"/>
</dbReference>
<dbReference type="Gene3D" id="1.20.5.1930">
    <property type="match status" value="1"/>
</dbReference>
<reference evidence="6" key="1">
    <citation type="submission" date="2022-11" db="EMBL/GenBank/DDBJ databases">
        <title>Nonomuraea corallina sp. nov., a new species of the genus Nonomuraea isolated from sea side sediment in Thai sea.</title>
        <authorList>
            <person name="Ngamcharungchit C."/>
            <person name="Matsumoto A."/>
            <person name="Suriyachadkun C."/>
            <person name="Panbangred W."/>
            <person name="Inahashi Y."/>
            <person name="Intra B."/>
        </authorList>
    </citation>
    <scope>NUCLEOTIDE SEQUENCE</scope>
    <source>
        <strain evidence="6">MCN248</strain>
    </source>
</reference>
<protein>
    <submittedName>
        <fullName evidence="6">Histidine kinase</fullName>
    </submittedName>
</protein>
<feature type="transmembrane region" description="Helical" evidence="4">
    <location>
        <begin position="154"/>
        <end position="171"/>
    </location>
</feature>
<gene>
    <name evidence="6" type="ORF">OUY22_19290</name>
</gene>
<keyword evidence="3" id="KW-0902">Two-component regulatory system</keyword>
<proteinExistence type="predicted"/>
<evidence type="ECO:0000256" key="1">
    <source>
        <dbReference type="ARBA" id="ARBA00022679"/>
    </source>
</evidence>
<keyword evidence="4" id="KW-1133">Transmembrane helix</keyword>
<dbReference type="Pfam" id="PF07730">
    <property type="entry name" value="HisKA_3"/>
    <property type="match status" value="1"/>
</dbReference>
<dbReference type="RefSeq" id="WP_270156415.1">
    <property type="nucleotide sequence ID" value="NZ_JAPNNL010000074.1"/>
</dbReference>
<dbReference type="InterPro" id="IPR036890">
    <property type="entry name" value="HATPase_C_sf"/>
</dbReference>
<keyword evidence="7" id="KW-1185">Reference proteome</keyword>
<evidence type="ECO:0000259" key="5">
    <source>
        <dbReference type="Pfam" id="PF07730"/>
    </source>
</evidence>
<accession>A0ABT4SEH8</accession>
<dbReference type="CDD" id="cd16917">
    <property type="entry name" value="HATPase_UhpB-NarQ-NarX-like"/>
    <property type="match status" value="1"/>
</dbReference>